<dbReference type="EMBL" id="NRHC01000069">
    <property type="protein sequence ID" value="RIY32093.1"/>
    <property type="molecule type" value="Genomic_DNA"/>
</dbReference>
<dbReference type="AlphaFoldDB" id="A0A3A1Y1H6"/>
<name>A0A3A1Y1H6_9GAMM</name>
<accession>A0A3A1Y1H6</accession>
<proteinExistence type="predicted"/>
<reference evidence="1 2" key="1">
    <citation type="submission" date="2017-08" db="EMBL/GenBank/DDBJ databases">
        <title>Reclassification of Bisgaard taxon 37 and 44.</title>
        <authorList>
            <person name="Christensen H."/>
        </authorList>
    </citation>
    <scope>NUCLEOTIDE SEQUENCE [LARGE SCALE GENOMIC DNA]</scope>
    <source>
        <strain evidence="1 2">B96_3</strain>
    </source>
</reference>
<dbReference type="Proteomes" id="UP000265691">
    <property type="component" value="Unassembled WGS sequence"/>
</dbReference>
<organism evidence="1 2">
    <name type="scientific">Psittacicella hinzii</name>
    <dbReference type="NCBI Taxonomy" id="2028575"/>
    <lineage>
        <taxon>Bacteria</taxon>
        <taxon>Pseudomonadati</taxon>
        <taxon>Pseudomonadota</taxon>
        <taxon>Gammaproteobacteria</taxon>
        <taxon>Pasteurellales</taxon>
        <taxon>Psittacicellaceae</taxon>
        <taxon>Psittacicella</taxon>
    </lineage>
</organism>
<dbReference type="RefSeq" id="WP_119525350.1">
    <property type="nucleotide sequence ID" value="NZ_NRHC01000069.1"/>
</dbReference>
<protein>
    <submittedName>
        <fullName evidence="1">Uncharacterized protein</fullName>
    </submittedName>
</protein>
<evidence type="ECO:0000313" key="1">
    <source>
        <dbReference type="EMBL" id="RIY32093.1"/>
    </source>
</evidence>
<evidence type="ECO:0000313" key="2">
    <source>
        <dbReference type="Proteomes" id="UP000265691"/>
    </source>
</evidence>
<keyword evidence="2" id="KW-1185">Reference proteome</keyword>
<gene>
    <name evidence="1" type="ORF">CKF54_05430</name>
</gene>
<comment type="caution">
    <text evidence="1">The sequence shown here is derived from an EMBL/GenBank/DDBJ whole genome shotgun (WGS) entry which is preliminary data.</text>
</comment>
<sequence>MAHGLSKDLFILNDVVNLDGKHYFVEMSCFLAFADVVIDAFGISLKERLSEKPNFPENDKDLIYLEKMIISLYSSTFKSVVKGGRYYVNYEEINSIMTLARYAHLLGELTDEYAHLEKMRFFYETIGLMFNFDEDEFATAFVEIEKDFVYMAKISKADLDIDDLDEKAQLFFGGNPAFGIKTPHWYNKDLYNFEYRVDHLLNYTYVKGTNGLSQRWRKFISLISES</sequence>